<organism evidence="2 3">
    <name type="scientific">Flavobacterium hercynium</name>
    <dbReference type="NCBI Taxonomy" id="387094"/>
    <lineage>
        <taxon>Bacteria</taxon>
        <taxon>Pseudomonadati</taxon>
        <taxon>Bacteroidota</taxon>
        <taxon>Flavobacteriia</taxon>
        <taxon>Flavobacteriales</taxon>
        <taxon>Flavobacteriaceae</taxon>
        <taxon>Flavobacterium</taxon>
    </lineage>
</organism>
<keyword evidence="3" id="KW-1185">Reference proteome</keyword>
<dbReference type="InterPro" id="IPR011486">
    <property type="entry name" value="BBP2"/>
</dbReference>
<dbReference type="OrthoDB" id="1114561at2"/>
<feature type="chain" id="PRO_5012149629" description="Porin" evidence="1">
    <location>
        <begin position="20"/>
        <end position="358"/>
    </location>
</feature>
<gene>
    <name evidence="2" type="ORF">B0A66_19790</name>
</gene>
<dbReference type="EMBL" id="MUGW01000052">
    <property type="protein sequence ID" value="OXA85350.1"/>
    <property type="molecule type" value="Genomic_DNA"/>
</dbReference>
<evidence type="ECO:0000313" key="3">
    <source>
        <dbReference type="Proteomes" id="UP000198345"/>
    </source>
</evidence>
<dbReference type="Pfam" id="PF07642">
    <property type="entry name" value="BBP2"/>
    <property type="match status" value="1"/>
</dbReference>
<protein>
    <recommendedName>
        <fullName evidence="4">Porin</fullName>
    </recommendedName>
</protein>
<accession>A0A226GVM0</accession>
<evidence type="ECO:0000256" key="1">
    <source>
        <dbReference type="SAM" id="SignalP"/>
    </source>
</evidence>
<keyword evidence="1" id="KW-0732">Signal</keyword>
<evidence type="ECO:0000313" key="2">
    <source>
        <dbReference type="EMBL" id="OXA85350.1"/>
    </source>
</evidence>
<feature type="signal peptide" evidence="1">
    <location>
        <begin position="1"/>
        <end position="19"/>
    </location>
</feature>
<dbReference type="RefSeq" id="WP_089051593.1">
    <property type="nucleotide sequence ID" value="NZ_FXTV01000024.1"/>
</dbReference>
<reference evidence="2 3" key="1">
    <citation type="submission" date="2016-11" db="EMBL/GenBank/DDBJ databases">
        <title>Whole genomes of Flavobacteriaceae.</title>
        <authorList>
            <person name="Stine C."/>
            <person name="Li C."/>
            <person name="Tadesse D."/>
        </authorList>
    </citation>
    <scope>NUCLEOTIDE SEQUENCE [LARGE SCALE GENOMIC DNA]</scope>
    <source>
        <strain evidence="2 3">DSM 18292</strain>
    </source>
</reference>
<dbReference type="Proteomes" id="UP000198345">
    <property type="component" value="Unassembled WGS sequence"/>
</dbReference>
<dbReference type="SUPFAM" id="SSF56935">
    <property type="entry name" value="Porins"/>
    <property type="match status" value="1"/>
</dbReference>
<dbReference type="AlphaFoldDB" id="A0A226GVM0"/>
<name>A0A226GVM0_9FLAO</name>
<sequence>MKKQLHVLIAILASSFAFAQDTETPIFSGITFGGSADAYYKYDFSKQDNGLSSFTNTQDSFEIGMASINAGHSLGKASVFVDLGFGTRAEQFSYNEKDTKFIVKQLTFTYDITDKFKVVAGSFGTHIGYEVLDAVDNKNYSMSYAFSCGPFFNTGVKAQYTSGQFTAMAGITNPTDFNSALDSGSKKKTYIGQLGYVADKGSVYLNFTTGTANPSPGSEIPLPNERKTEFDLVASREITDSFSLGFNGVYAKTTNEMDKELGGEWYSLVGYANYSFRESLILAYRMEYFGAKKAAATIGNLSGANVFANTVSLNYKVGKLTIIPECKYDIASEKIYVDNNTLATGGMFFALLATTYSF</sequence>
<comment type="caution">
    <text evidence="2">The sequence shown here is derived from an EMBL/GenBank/DDBJ whole genome shotgun (WGS) entry which is preliminary data.</text>
</comment>
<evidence type="ECO:0008006" key="4">
    <source>
        <dbReference type="Google" id="ProtNLM"/>
    </source>
</evidence>
<proteinExistence type="predicted"/>